<evidence type="ECO:0000313" key="1">
    <source>
        <dbReference type="EMBL" id="KAK8990722.1"/>
    </source>
</evidence>
<keyword evidence="2" id="KW-1185">Reference proteome</keyword>
<organism evidence="1 2">
    <name type="scientific">Hibiscus sabdariffa</name>
    <name type="common">roselle</name>
    <dbReference type="NCBI Taxonomy" id="183260"/>
    <lineage>
        <taxon>Eukaryota</taxon>
        <taxon>Viridiplantae</taxon>
        <taxon>Streptophyta</taxon>
        <taxon>Embryophyta</taxon>
        <taxon>Tracheophyta</taxon>
        <taxon>Spermatophyta</taxon>
        <taxon>Magnoliopsida</taxon>
        <taxon>eudicotyledons</taxon>
        <taxon>Gunneridae</taxon>
        <taxon>Pentapetalae</taxon>
        <taxon>rosids</taxon>
        <taxon>malvids</taxon>
        <taxon>Malvales</taxon>
        <taxon>Malvaceae</taxon>
        <taxon>Malvoideae</taxon>
        <taxon>Hibiscus</taxon>
    </lineage>
</organism>
<comment type="caution">
    <text evidence="1">The sequence shown here is derived from an EMBL/GenBank/DDBJ whole genome shotgun (WGS) entry which is preliminary data.</text>
</comment>
<name>A0ABR2PR09_9ROSI</name>
<evidence type="ECO:0000313" key="2">
    <source>
        <dbReference type="Proteomes" id="UP001396334"/>
    </source>
</evidence>
<accession>A0ABR2PR09</accession>
<sequence>MVPRMRMRIKPFGSLFLPLEAALKIMSSLERSERFPRALGVLDVTLALDHAPIIFFSKDKFENKKSAEELMKKIKLLQENPLIAGRANTICKLKDEQETWMENGEDRAKHFQEYF</sequence>
<protein>
    <submittedName>
        <fullName evidence="1">Uncharacterized protein</fullName>
    </submittedName>
</protein>
<reference evidence="1 2" key="1">
    <citation type="journal article" date="2024" name="G3 (Bethesda)">
        <title>Genome assembly of Hibiscus sabdariffa L. provides insights into metabolisms of medicinal natural products.</title>
        <authorList>
            <person name="Kim T."/>
        </authorList>
    </citation>
    <scope>NUCLEOTIDE SEQUENCE [LARGE SCALE GENOMIC DNA]</scope>
    <source>
        <strain evidence="1">TK-2024</strain>
        <tissue evidence="1">Old leaves</tissue>
    </source>
</reference>
<proteinExistence type="predicted"/>
<dbReference type="Proteomes" id="UP001396334">
    <property type="component" value="Unassembled WGS sequence"/>
</dbReference>
<dbReference type="EMBL" id="JBBPBN010000053">
    <property type="protein sequence ID" value="KAK8990722.1"/>
    <property type="molecule type" value="Genomic_DNA"/>
</dbReference>
<gene>
    <name evidence="1" type="ORF">V6N11_028685</name>
</gene>